<dbReference type="GO" id="GO:0004672">
    <property type="term" value="F:protein kinase activity"/>
    <property type="evidence" value="ECO:0007669"/>
    <property type="project" value="InterPro"/>
</dbReference>
<dbReference type="OrthoDB" id="10261027at2759"/>
<gene>
    <name evidence="5" type="ORF">AMORRO_LOCUS5290</name>
</gene>
<protein>
    <submittedName>
        <fullName evidence="5">10132_t:CDS:1</fullName>
    </submittedName>
</protein>
<evidence type="ECO:0000259" key="4">
    <source>
        <dbReference type="PROSITE" id="PS50011"/>
    </source>
</evidence>
<feature type="non-terminal residue" evidence="5">
    <location>
        <position position="258"/>
    </location>
</feature>
<dbReference type="EMBL" id="CAJVPV010003153">
    <property type="protein sequence ID" value="CAG8544601.1"/>
    <property type="molecule type" value="Genomic_DNA"/>
</dbReference>
<dbReference type="PROSITE" id="PS50011">
    <property type="entry name" value="PROTEIN_KINASE_DOM"/>
    <property type="match status" value="1"/>
</dbReference>
<dbReference type="AlphaFoldDB" id="A0A9N9FLF0"/>
<dbReference type="Proteomes" id="UP000789342">
    <property type="component" value="Unassembled WGS sequence"/>
</dbReference>
<evidence type="ECO:0000256" key="1">
    <source>
        <dbReference type="ARBA" id="ARBA00022741"/>
    </source>
</evidence>
<evidence type="ECO:0000313" key="5">
    <source>
        <dbReference type="EMBL" id="CAG8544601.1"/>
    </source>
</evidence>
<organism evidence="5 6">
    <name type="scientific">Acaulospora morrowiae</name>
    <dbReference type="NCBI Taxonomy" id="94023"/>
    <lineage>
        <taxon>Eukaryota</taxon>
        <taxon>Fungi</taxon>
        <taxon>Fungi incertae sedis</taxon>
        <taxon>Mucoromycota</taxon>
        <taxon>Glomeromycotina</taxon>
        <taxon>Glomeromycetes</taxon>
        <taxon>Diversisporales</taxon>
        <taxon>Acaulosporaceae</taxon>
        <taxon>Acaulospora</taxon>
    </lineage>
</organism>
<name>A0A9N9FLF0_9GLOM</name>
<feature type="domain" description="Protein kinase" evidence="4">
    <location>
        <begin position="22"/>
        <end position="258"/>
    </location>
</feature>
<keyword evidence="2 3" id="KW-0067">ATP-binding</keyword>
<dbReference type="InterPro" id="IPR000719">
    <property type="entry name" value="Prot_kinase_dom"/>
</dbReference>
<evidence type="ECO:0000313" key="6">
    <source>
        <dbReference type="Proteomes" id="UP000789342"/>
    </source>
</evidence>
<dbReference type="InterPro" id="IPR017441">
    <property type="entry name" value="Protein_kinase_ATP_BS"/>
</dbReference>
<dbReference type="PROSITE" id="PS00107">
    <property type="entry name" value="PROTEIN_KINASE_ATP"/>
    <property type="match status" value="1"/>
</dbReference>
<sequence>TESKTSDDILKEIDICIENIKIDHKKELGSGSFGSVYRAEWTDRSLVVAVKCLDHQILRKKFDEFRNMKEFIEELLHEVKMNRRAGLHNNITTFHGISKESQEKYYLVFSYAQGGNLKDYLRNNFSMLNWLMKINIAKQIANGLSHLHSQGIIHKDLHSKNILINEGQFQISDFGLSKLESSNSLSRATGTYFYTDTTYIDNGIHINKICDDLNSVKMRPVYYAPSISIISKLSELTNEPLDLYGSGGMLTSTTSKFQ</sequence>
<dbReference type="PANTHER" id="PTHR27001">
    <property type="entry name" value="OS01G0253100 PROTEIN"/>
    <property type="match status" value="1"/>
</dbReference>
<dbReference type="PANTHER" id="PTHR27001:SF931">
    <property type="entry name" value="OS11G0664100 PROTEIN"/>
    <property type="match status" value="1"/>
</dbReference>
<dbReference type="GO" id="GO:0005524">
    <property type="term" value="F:ATP binding"/>
    <property type="evidence" value="ECO:0007669"/>
    <property type="project" value="UniProtKB-UniRule"/>
</dbReference>
<keyword evidence="6" id="KW-1185">Reference proteome</keyword>
<accession>A0A9N9FLF0</accession>
<feature type="binding site" evidence="3">
    <location>
        <position position="51"/>
    </location>
    <ligand>
        <name>ATP</name>
        <dbReference type="ChEBI" id="CHEBI:30616"/>
    </ligand>
</feature>
<reference evidence="5" key="1">
    <citation type="submission" date="2021-06" db="EMBL/GenBank/DDBJ databases">
        <authorList>
            <person name="Kallberg Y."/>
            <person name="Tangrot J."/>
            <person name="Rosling A."/>
        </authorList>
    </citation>
    <scope>NUCLEOTIDE SEQUENCE</scope>
    <source>
        <strain evidence="5">CL551</strain>
    </source>
</reference>
<evidence type="ECO:0000256" key="3">
    <source>
        <dbReference type="PROSITE-ProRule" id="PRU10141"/>
    </source>
</evidence>
<comment type="caution">
    <text evidence="5">The sequence shown here is derived from an EMBL/GenBank/DDBJ whole genome shotgun (WGS) entry which is preliminary data.</text>
</comment>
<dbReference type="SUPFAM" id="SSF56112">
    <property type="entry name" value="Protein kinase-like (PK-like)"/>
    <property type="match status" value="1"/>
</dbReference>
<dbReference type="InterPro" id="IPR011009">
    <property type="entry name" value="Kinase-like_dom_sf"/>
</dbReference>
<dbReference type="GO" id="GO:0005886">
    <property type="term" value="C:plasma membrane"/>
    <property type="evidence" value="ECO:0007669"/>
    <property type="project" value="TreeGrafter"/>
</dbReference>
<proteinExistence type="predicted"/>
<keyword evidence="1 3" id="KW-0547">Nucleotide-binding</keyword>
<dbReference type="Gene3D" id="1.10.510.10">
    <property type="entry name" value="Transferase(Phosphotransferase) domain 1"/>
    <property type="match status" value="1"/>
</dbReference>
<dbReference type="Pfam" id="PF00069">
    <property type="entry name" value="Pkinase"/>
    <property type="match status" value="1"/>
</dbReference>
<evidence type="ECO:0000256" key="2">
    <source>
        <dbReference type="ARBA" id="ARBA00022840"/>
    </source>
</evidence>